<feature type="domain" description="Peptidase C14 caspase" evidence="2">
    <location>
        <begin position="1"/>
        <end position="132"/>
    </location>
</feature>
<feature type="non-terminal residue" evidence="3">
    <location>
        <position position="142"/>
    </location>
</feature>
<keyword evidence="4" id="KW-1185">Reference proteome</keyword>
<name>A0A2G5BBV5_COERN</name>
<protein>
    <recommendedName>
        <fullName evidence="2">Peptidase C14 caspase domain-containing protein</fullName>
    </recommendedName>
</protein>
<evidence type="ECO:0000313" key="3">
    <source>
        <dbReference type="EMBL" id="PIA16499.1"/>
    </source>
</evidence>
<accession>A0A2G5BBV5</accession>
<dbReference type="GO" id="GO:0004197">
    <property type="term" value="F:cysteine-type endopeptidase activity"/>
    <property type="evidence" value="ECO:0007669"/>
    <property type="project" value="InterPro"/>
</dbReference>
<sequence length="142" mass="15801">KHALVVGINYYDAAYSQTSNINGAHAIRALLIGKYGYSERNVTLLSDDQTDERCHPTHHAITAAIGRIMRAVRPGDTVFFYFCGFGRLPTQLQDCPDDTIEDIKRIHGDYILPCDFESAGAIDSEFLHAHLVRALPPSVRLT</sequence>
<dbReference type="PANTHER" id="PTHR48104:SF30">
    <property type="entry name" value="METACASPASE-1"/>
    <property type="match status" value="1"/>
</dbReference>
<dbReference type="Pfam" id="PF00656">
    <property type="entry name" value="Peptidase_C14"/>
    <property type="match status" value="1"/>
</dbReference>
<evidence type="ECO:0000313" key="4">
    <source>
        <dbReference type="Proteomes" id="UP000242474"/>
    </source>
</evidence>
<evidence type="ECO:0000259" key="2">
    <source>
        <dbReference type="Pfam" id="PF00656"/>
    </source>
</evidence>
<dbReference type="AlphaFoldDB" id="A0A2G5BBV5"/>
<gene>
    <name evidence="3" type="ORF">COEREDRAFT_36409</name>
</gene>
<proteinExistence type="inferred from homology"/>
<dbReference type="InterPro" id="IPR011600">
    <property type="entry name" value="Pept_C14_caspase"/>
</dbReference>
<dbReference type="GO" id="GO:0005737">
    <property type="term" value="C:cytoplasm"/>
    <property type="evidence" value="ECO:0007669"/>
    <property type="project" value="TreeGrafter"/>
</dbReference>
<organism evidence="3 4">
    <name type="scientific">Coemansia reversa (strain ATCC 12441 / NRRL 1564)</name>
    <dbReference type="NCBI Taxonomy" id="763665"/>
    <lineage>
        <taxon>Eukaryota</taxon>
        <taxon>Fungi</taxon>
        <taxon>Fungi incertae sedis</taxon>
        <taxon>Zoopagomycota</taxon>
        <taxon>Kickxellomycotina</taxon>
        <taxon>Kickxellomycetes</taxon>
        <taxon>Kickxellales</taxon>
        <taxon>Kickxellaceae</taxon>
        <taxon>Coemansia</taxon>
    </lineage>
</organism>
<dbReference type="OrthoDB" id="3223806at2759"/>
<dbReference type="GO" id="GO:0006508">
    <property type="term" value="P:proteolysis"/>
    <property type="evidence" value="ECO:0007669"/>
    <property type="project" value="InterPro"/>
</dbReference>
<dbReference type="InterPro" id="IPR050452">
    <property type="entry name" value="Metacaspase"/>
</dbReference>
<dbReference type="PANTHER" id="PTHR48104">
    <property type="entry name" value="METACASPASE-4"/>
    <property type="match status" value="1"/>
</dbReference>
<feature type="non-terminal residue" evidence="3">
    <location>
        <position position="1"/>
    </location>
</feature>
<dbReference type="EMBL" id="KZ303499">
    <property type="protein sequence ID" value="PIA16499.1"/>
    <property type="molecule type" value="Genomic_DNA"/>
</dbReference>
<comment type="similarity">
    <text evidence="1">Belongs to the peptidase C14B family.</text>
</comment>
<dbReference type="Proteomes" id="UP000242474">
    <property type="component" value="Unassembled WGS sequence"/>
</dbReference>
<reference evidence="3 4" key="1">
    <citation type="journal article" date="2015" name="Genome Biol. Evol.">
        <title>Phylogenomic analyses indicate that early fungi evolved digesting cell walls of algal ancestors of land plants.</title>
        <authorList>
            <person name="Chang Y."/>
            <person name="Wang S."/>
            <person name="Sekimoto S."/>
            <person name="Aerts A.L."/>
            <person name="Choi C."/>
            <person name="Clum A."/>
            <person name="LaButti K.M."/>
            <person name="Lindquist E.A."/>
            <person name="Yee Ngan C."/>
            <person name="Ohm R.A."/>
            <person name="Salamov A.A."/>
            <person name="Grigoriev I.V."/>
            <person name="Spatafora J.W."/>
            <person name="Berbee M.L."/>
        </authorList>
    </citation>
    <scope>NUCLEOTIDE SEQUENCE [LARGE SCALE GENOMIC DNA]</scope>
    <source>
        <strain evidence="3 4">NRRL 1564</strain>
    </source>
</reference>
<evidence type="ECO:0000256" key="1">
    <source>
        <dbReference type="ARBA" id="ARBA00009005"/>
    </source>
</evidence>
<dbReference type="Gene3D" id="3.40.50.12660">
    <property type="match status" value="1"/>
</dbReference>